<gene>
    <name evidence="2" type="ORF">ATO9_00840</name>
</gene>
<dbReference type="RefSeq" id="WP_043743798.1">
    <property type="nucleotide sequence ID" value="NZ_AQQX01000001.1"/>
</dbReference>
<keyword evidence="3" id="KW-1185">Reference proteome</keyword>
<dbReference type="OrthoDB" id="4446218at2"/>
<reference evidence="2 3" key="1">
    <citation type="journal article" date="2015" name="Antonie Van Leeuwenhoek">
        <title>Pseudooceanicola atlanticus gen. nov. sp. nov., isolated from surface seawater of the Atlantic Ocean and reclassification of Oceanicola batsensis, Oceanicola marinus, Oceanicola nitratireducens, Oceanicola nanhaiensis, Oceanicola antarcticus and Oceanicola flagellatus, as Pseudooceanicola batsensis comb. nov., Pseudooceanicola marinus comb. nov., Pseudooceanicola nitratireducens comb. nov., Pseudooceanicola nanhaiensis comb. nov., Pseudooceanicola antarcticus comb. nov., and Pseudooceanicola flagellatus comb. nov.</title>
        <authorList>
            <person name="Lai Q."/>
            <person name="Li G."/>
            <person name="Liu X."/>
            <person name="Du Y."/>
            <person name="Sun F."/>
            <person name="Shao Z."/>
        </authorList>
    </citation>
    <scope>NUCLEOTIDE SEQUENCE [LARGE SCALE GENOMIC DNA]</scope>
    <source>
        <strain evidence="2 3">22II-s11g</strain>
    </source>
</reference>
<evidence type="ECO:0000313" key="3">
    <source>
        <dbReference type="Proteomes" id="UP000030004"/>
    </source>
</evidence>
<evidence type="ECO:0000259" key="1">
    <source>
        <dbReference type="Pfam" id="PF03372"/>
    </source>
</evidence>
<dbReference type="Proteomes" id="UP000030004">
    <property type="component" value="Unassembled WGS sequence"/>
</dbReference>
<dbReference type="InterPro" id="IPR005135">
    <property type="entry name" value="Endo/exonuclease/phosphatase"/>
</dbReference>
<dbReference type="Pfam" id="PF03372">
    <property type="entry name" value="Exo_endo_phos"/>
    <property type="match status" value="1"/>
</dbReference>
<dbReference type="STRING" id="1461694.ATO9_00840"/>
<accession>A0A0A0ELM4</accession>
<comment type="caution">
    <text evidence="2">The sequence shown here is derived from an EMBL/GenBank/DDBJ whole genome shotgun (WGS) entry which is preliminary data.</text>
</comment>
<dbReference type="Gene3D" id="3.60.10.10">
    <property type="entry name" value="Endonuclease/exonuclease/phosphatase"/>
    <property type="match status" value="1"/>
</dbReference>
<feature type="domain" description="Endonuclease/exonuclease/phosphatase" evidence="1">
    <location>
        <begin position="5"/>
        <end position="258"/>
    </location>
</feature>
<name>A0A0A0ELM4_9RHOB</name>
<keyword evidence="2" id="KW-0378">Hydrolase</keyword>
<sequence length="266" mass="29320">MKVVSLNAWGGRLHEDMIAWLAETRPDILCLQEVVHTPDAPAEWLKYRDDGMDLLQRADVLGDVKRALPGHFAHFCPAAKGELWHGDVPVQTLWGLATYIRKDLTVVSQAQGFVHGQFSPNGFGDHPRSRTAHAVRVYDPDEGMLSVAHMHGLRDPMGKMDTPMRRIQAGKFVSMIQGVIAPGEKLAVCGDFNILPGSETLRLLAPVAPYELVTTRGFDGTRTSHYGKAEKFADYMAVNGPLKDAAFDVIRDPEISDHCPLVLDTA</sequence>
<protein>
    <submittedName>
        <fullName evidence="2">Metal-dependent hydrolase</fullName>
    </submittedName>
</protein>
<proteinExistence type="predicted"/>
<dbReference type="InterPro" id="IPR036691">
    <property type="entry name" value="Endo/exonu/phosph_ase_sf"/>
</dbReference>
<evidence type="ECO:0000313" key="2">
    <source>
        <dbReference type="EMBL" id="KGM50087.1"/>
    </source>
</evidence>
<dbReference type="AlphaFoldDB" id="A0A0A0ELM4"/>
<organism evidence="2 3">
    <name type="scientific">Pseudooceanicola atlanticus</name>
    <dbReference type="NCBI Taxonomy" id="1461694"/>
    <lineage>
        <taxon>Bacteria</taxon>
        <taxon>Pseudomonadati</taxon>
        <taxon>Pseudomonadota</taxon>
        <taxon>Alphaproteobacteria</taxon>
        <taxon>Rhodobacterales</taxon>
        <taxon>Paracoccaceae</taxon>
        <taxon>Pseudooceanicola</taxon>
    </lineage>
</organism>
<dbReference type="EMBL" id="AQQX01000001">
    <property type="protein sequence ID" value="KGM50087.1"/>
    <property type="molecule type" value="Genomic_DNA"/>
</dbReference>
<dbReference type="GO" id="GO:0016787">
    <property type="term" value="F:hydrolase activity"/>
    <property type="evidence" value="ECO:0007669"/>
    <property type="project" value="UniProtKB-KW"/>
</dbReference>
<dbReference type="eggNOG" id="COG3568">
    <property type="taxonomic scope" value="Bacteria"/>
</dbReference>
<dbReference type="SUPFAM" id="SSF56219">
    <property type="entry name" value="DNase I-like"/>
    <property type="match status" value="1"/>
</dbReference>